<feature type="compositionally biased region" description="Polar residues" evidence="13">
    <location>
        <begin position="557"/>
        <end position="569"/>
    </location>
</feature>
<dbReference type="PROSITE" id="PS00107">
    <property type="entry name" value="PROTEIN_KINASE_ATP"/>
    <property type="match status" value="1"/>
</dbReference>
<evidence type="ECO:0000256" key="13">
    <source>
        <dbReference type="SAM" id="MobiDB-lite"/>
    </source>
</evidence>
<dbReference type="AlphaFoldDB" id="A0A8K0RG19"/>
<feature type="region of interest" description="Disordered" evidence="13">
    <location>
        <begin position="524"/>
        <end position="543"/>
    </location>
</feature>
<dbReference type="GO" id="GO:0034727">
    <property type="term" value="P:piecemeal microautophagy of the nucleus"/>
    <property type="evidence" value="ECO:0007669"/>
    <property type="project" value="TreeGrafter"/>
</dbReference>
<evidence type="ECO:0000256" key="8">
    <source>
        <dbReference type="ARBA" id="ARBA00023006"/>
    </source>
</evidence>
<dbReference type="OrthoDB" id="4062651at2759"/>
<dbReference type="InterPro" id="IPR011009">
    <property type="entry name" value="Kinase-like_dom_sf"/>
</dbReference>
<dbReference type="GO" id="GO:0061709">
    <property type="term" value="P:reticulophagy"/>
    <property type="evidence" value="ECO:0007669"/>
    <property type="project" value="TreeGrafter"/>
</dbReference>
<dbReference type="GO" id="GO:0005829">
    <property type="term" value="C:cytosol"/>
    <property type="evidence" value="ECO:0007669"/>
    <property type="project" value="TreeGrafter"/>
</dbReference>
<accession>A0A8K0RG19</accession>
<feature type="region of interest" description="Disordered" evidence="13">
    <location>
        <begin position="556"/>
        <end position="630"/>
    </location>
</feature>
<dbReference type="Gene3D" id="1.10.510.10">
    <property type="entry name" value="Transferase(Phosphotransferase) domain 1"/>
    <property type="match status" value="1"/>
</dbReference>
<sequence length="909" mass="102393">MLQTVSNLSAICANATLVQADVLMVMLADSQPRQTFSDDQIDTIARILARCSHATEKSAGRSPRTYIVLRKIGRLDLLQRLLSEGFGDDWFPVSARGLPGFLDPQIKTSVLQTQSIILTKSLDLENGQHCNYDLDEERPFDVHSYIGSGSFGQVRVIENRVTYKQYALKTVRRRLAFGAQSREITTMFNDEMNIMKRLKHKHIVRYVGTYTDQYDLGLVMNPVVDCDLEAYLKMACNTPERHPTLRTFFGCLATALSYLHDEGIKHRDIKPRNVLIHKANVLLADFGISRDFLDTTSGPTTATQRYCSPEVAAYEGRNDSADIWSLGCVFLEMQAALQNKNLNWLKAFYETRGTGSTHYHANPQATQDLLKECEAEVDATHAQTLAWIGHMLALKRKDRPTATEVMNQITASDSLIGFMYSCDQCCYPPSDPETVKDLEDGITSTPEHIEGLYKQQGMAAAASSTNTINLSGVPLTPIKPDRQKITTCSDNGTSGVDLPPIARVYEPAIHSFGLVDTRAPLKASPRLDSYNTEDKEENSVGLAVDNVKVADHVAVSLKQNTEKSAGSTGRRSDSVSRSNRDLRRQSDSDELRAPQDYQEENSGQQKEVAESSTKRTPQHPQAPFKESHGPEVSTLYTVDDSFSKGPFFFKIDCQTVRFSGTVAEVIEYCVENILAAEERAYRNRLKSSTTYQGLAQERINTLRDTKTPCMAGIKVREMPTLLCRYLECLAVPIIPSDPLQKWPKPNESKTRDSELHGDISMSEQYIAISDLERSRRDLLLYFLGYMANYLLLSVGQYPRITTEELVGLYGPFICGEKFKTSEFNWLLPFLVKRAKTILLFFRGASWSAEMRERLVKNAALEEKRSRERERSRAGEEEVERDRSRAEKTKCGKKNYSFLAKAFDKIKYGF</sequence>
<dbReference type="PANTHER" id="PTHR24348:SF22">
    <property type="entry name" value="NON-SPECIFIC SERINE_THREONINE PROTEIN KINASE"/>
    <property type="match status" value="1"/>
</dbReference>
<evidence type="ECO:0000256" key="3">
    <source>
        <dbReference type="ARBA" id="ARBA00022527"/>
    </source>
</evidence>
<keyword evidence="4" id="KW-0808">Transferase</keyword>
<dbReference type="SUPFAM" id="SSF56112">
    <property type="entry name" value="Protein kinase-like (PK-like)"/>
    <property type="match status" value="1"/>
</dbReference>
<feature type="domain" description="Protein kinase" evidence="14">
    <location>
        <begin position="140"/>
        <end position="416"/>
    </location>
</feature>
<proteinExistence type="predicted"/>
<dbReference type="GO" id="GO:0005524">
    <property type="term" value="F:ATP binding"/>
    <property type="evidence" value="ECO:0007669"/>
    <property type="project" value="UniProtKB-UniRule"/>
</dbReference>
<keyword evidence="6" id="KW-0418">Kinase</keyword>
<evidence type="ECO:0000313" key="16">
    <source>
        <dbReference type="Proteomes" id="UP000813461"/>
    </source>
</evidence>
<dbReference type="EMBL" id="JAGMVJ010000001">
    <property type="protein sequence ID" value="KAH7094648.1"/>
    <property type="molecule type" value="Genomic_DNA"/>
</dbReference>
<dbReference type="InterPro" id="IPR008271">
    <property type="entry name" value="Ser/Thr_kinase_AS"/>
</dbReference>
<keyword evidence="8" id="KW-0072">Autophagy</keyword>
<organism evidence="15 16">
    <name type="scientific">Paraphoma chrysanthemicola</name>
    <dbReference type="NCBI Taxonomy" id="798071"/>
    <lineage>
        <taxon>Eukaryota</taxon>
        <taxon>Fungi</taxon>
        <taxon>Dikarya</taxon>
        <taxon>Ascomycota</taxon>
        <taxon>Pezizomycotina</taxon>
        <taxon>Dothideomycetes</taxon>
        <taxon>Pleosporomycetidae</taxon>
        <taxon>Pleosporales</taxon>
        <taxon>Pleosporineae</taxon>
        <taxon>Phaeosphaeriaceae</taxon>
        <taxon>Paraphoma</taxon>
    </lineage>
</organism>
<evidence type="ECO:0000256" key="9">
    <source>
        <dbReference type="ARBA" id="ARBA00030237"/>
    </source>
</evidence>
<dbReference type="InterPro" id="IPR000719">
    <property type="entry name" value="Prot_kinase_dom"/>
</dbReference>
<evidence type="ECO:0000256" key="11">
    <source>
        <dbReference type="ARBA" id="ARBA00048679"/>
    </source>
</evidence>
<feature type="binding site" evidence="12">
    <location>
        <position position="169"/>
    </location>
    <ligand>
        <name>ATP</name>
        <dbReference type="ChEBI" id="CHEBI:30616"/>
    </ligand>
</feature>
<keyword evidence="7 12" id="KW-0067">ATP-binding</keyword>
<evidence type="ECO:0000256" key="5">
    <source>
        <dbReference type="ARBA" id="ARBA00022741"/>
    </source>
</evidence>
<dbReference type="GO" id="GO:0005776">
    <property type="term" value="C:autophagosome"/>
    <property type="evidence" value="ECO:0007669"/>
    <property type="project" value="TreeGrafter"/>
</dbReference>
<evidence type="ECO:0000256" key="10">
    <source>
        <dbReference type="ARBA" id="ARBA00047899"/>
    </source>
</evidence>
<evidence type="ECO:0000256" key="1">
    <source>
        <dbReference type="ARBA" id="ARBA00004623"/>
    </source>
</evidence>
<reference evidence="15" key="1">
    <citation type="journal article" date="2021" name="Nat. Commun.">
        <title>Genetic determinants of endophytism in the Arabidopsis root mycobiome.</title>
        <authorList>
            <person name="Mesny F."/>
            <person name="Miyauchi S."/>
            <person name="Thiergart T."/>
            <person name="Pickel B."/>
            <person name="Atanasova L."/>
            <person name="Karlsson M."/>
            <person name="Huettel B."/>
            <person name="Barry K.W."/>
            <person name="Haridas S."/>
            <person name="Chen C."/>
            <person name="Bauer D."/>
            <person name="Andreopoulos W."/>
            <person name="Pangilinan J."/>
            <person name="LaButti K."/>
            <person name="Riley R."/>
            <person name="Lipzen A."/>
            <person name="Clum A."/>
            <person name="Drula E."/>
            <person name="Henrissat B."/>
            <person name="Kohler A."/>
            <person name="Grigoriev I.V."/>
            <person name="Martin F.M."/>
            <person name="Hacquard S."/>
        </authorList>
    </citation>
    <scope>NUCLEOTIDE SEQUENCE</scope>
    <source>
        <strain evidence="15">MPI-SDFR-AT-0120</strain>
    </source>
</reference>
<gene>
    <name evidence="15" type="ORF">FB567DRAFT_9146</name>
</gene>
<keyword evidence="5 12" id="KW-0547">Nucleotide-binding</keyword>
<feature type="region of interest" description="Disordered" evidence="13">
    <location>
        <begin position="865"/>
        <end position="888"/>
    </location>
</feature>
<dbReference type="GO" id="GO:0000422">
    <property type="term" value="P:autophagy of mitochondrion"/>
    <property type="evidence" value="ECO:0007669"/>
    <property type="project" value="TreeGrafter"/>
</dbReference>
<comment type="catalytic activity">
    <reaction evidence="11">
        <text>L-seryl-[protein] + ATP = O-phospho-L-seryl-[protein] + ADP + H(+)</text>
        <dbReference type="Rhea" id="RHEA:17989"/>
        <dbReference type="Rhea" id="RHEA-COMP:9863"/>
        <dbReference type="Rhea" id="RHEA-COMP:11604"/>
        <dbReference type="ChEBI" id="CHEBI:15378"/>
        <dbReference type="ChEBI" id="CHEBI:29999"/>
        <dbReference type="ChEBI" id="CHEBI:30616"/>
        <dbReference type="ChEBI" id="CHEBI:83421"/>
        <dbReference type="ChEBI" id="CHEBI:456216"/>
        <dbReference type="EC" id="2.7.11.1"/>
    </reaction>
</comment>
<evidence type="ECO:0000256" key="4">
    <source>
        <dbReference type="ARBA" id="ARBA00022679"/>
    </source>
</evidence>
<evidence type="ECO:0000313" key="15">
    <source>
        <dbReference type="EMBL" id="KAH7094648.1"/>
    </source>
</evidence>
<keyword evidence="3" id="KW-0723">Serine/threonine-protein kinase</keyword>
<dbReference type="GO" id="GO:0042594">
    <property type="term" value="P:response to starvation"/>
    <property type="evidence" value="ECO:0007669"/>
    <property type="project" value="TreeGrafter"/>
</dbReference>
<dbReference type="InterPro" id="IPR045269">
    <property type="entry name" value="Atg1-like"/>
</dbReference>
<dbReference type="PROSITE" id="PS50011">
    <property type="entry name" value="PROTEIN_KINASE_DOM"/>
    <property type="match status" value="1"/>
</dbReference>
<evidence type="ECO:0000259" key="14">
    <source>
        <dbReference type="PROSITE" id="PS50011"/>
    </source>
</evidence>
<name>A0A8K0RG19_9PLEO</name>
<dbReference type="GO" id="GO:0034045">
    <property type="term" value="C:phagophore assembly site membrane"/>
    <property type="evidence" value="ECO:0007669"/>
    <property type="project" value="UniProtKB-SubCell"/>
</dbReference>
<dbReference type="GO" id="GO:0010506">
    <property type="term" value="P:regulation of autophagy"/>
    <property type="evidence" value="ECO:0007669"/>
    <property type="project" value="InterPro"/>
</dbReference>
<evidence type="ECO:0000256" key="12">
    <source>
        <dbReference type="PROSITE-ProRule" id="PRU10141"/>
    </source>
</evidence>
<evidence type="ECO:0000256" key="6">
    <source>
        <dbReference type="ARBA" id="ARBA00022777"/>
    </source>
</evidence>
<evidence type="ECO:0000256" key="2">
    <source>
        <dbReference type="ARBA" id="ARBA00012513"/>
    </source>
</evidence>
<evidence type="ECO:0000256" key="7">
    <source>
        <dbReference type="ARBA" id="ARBA00022840"/>
    </source>
</evidence>
<dbReference type="InterPro" id="IPR017441">
    <property type="entry name" value="Protein_kinase_ATP_BS"/>
</dbReference>
<comment type="caution">
    <text evidence="15">The sequence shown here is derived from an EMBL/GenBank/DDBJ whole genome shotgun (WGS) entry which is preliminary data.</text>
</comment>
<dbReference type="SMART" id="SM00220">
    <property type="entry name" value="S_TKc"/>
    <property type="match status" value="1"/>
</dbReference>
<dbReference type="EC" id="2.7.11.1" evidence="2"/>
<dbReference type="PROSITE" id="PS00108">
    <property type="entry name" value="PROTEIN_KINASE_ST"/>
    <property type="match status" value="1"/>
</dbReference>
<dbReference type="GO" id="GO:0004674">
    <property type="term" value="F:protein serine/threonine kinase activity"/>
    <property type="evidence" value="ECO:0007669"/>
    <property type="project" value="UniProtKB-KW"/>
</dbReference>
<dbReference type="Proteomes" id="UP000813461">
    <property type="component" value="Unassembled WGS sequence"/>
</dbReference>
<feature type="compositionally biased region" description="Basic and acidic residues" evidence="13">
    <location>
        <begin position="570"/>
        <end position="593"/>
    </location>
</feature>
<keyword evidence="16" id="KW-1185">Reference proteome</keyword>
<comment type="subcellular location">
    <subcellularLocation>
        <location evidence="1">Preautophagosomal structure membrane</location>
        <topology evidence="1">Peripheral membrane protein</topology>
    </subcellularLocation>
</comment>
<dbReference type="GO" id="GO:0000045">
    <property type="term" value="P:autophagosome assembly"/>
    <property type="evidence" value="ECO:0007669"/>
    <property type="project" value="TreeGrafter"/>
</dbReference>
<protein>
    <recommendedName>
        <fullName evidence="2">non-specific serine/threonine protein kinase</fullName>
        <ecNumber evidence="2">2.7.11.1</ecNumber>
    </recommendedName>
    <alternativeName>
        <fullName evidence="9">Autophagy-related protein 1</fullName>
    </alternativeName>
</protein>
<comment type="catalytic activity">
    <reaction evidence="10">
        <text>L-threonyl-[protein] + ATP = O-phospho-L-threonyl-[protein] + ADP + H(+)</text>
        <dbReference type="Rhea" id="RHEA:46608"/>
        <dbReference type="Rhea" id="RHEA-COMP:11060"/>
        <dbReference type="Rhea" id="RHEA-COMP:11605"/>
        <dbReference type="ChEBI" id="CHEBI:15378"/>
        <dbReference type="ChEBI" id="CHEBI:30013"/>
        <dbReference type="ChEBI" id="CHEBI:30616"/>
        <dbReference type="ChEBI" id="CHEBI:61977"/>
        <dbReference type="ChEBI" id="CHEBI:456216"/>
        <dbReference type="EC" id="2.7.11.1"/>
    </reaction>
</comment>
<dbReference type="PANTHER" id="PTHR24348">
    <property type="entry name" value="SERINE/THREONINE-PROTEIN KINASE UNC-51-RELATED"/>
    <property type="match status" value="1"/>
</dbReference>
<dbReference type="Pfam" id="PF00069">
    <property type="entry name" value="Pkinase"/>
    <property type="match status" value="1"/>
</dbReference>
<dbReference type="CDD" id="cd00180">
    <property type="entry name" value="PKc"/>
    <property type="match status" value="1"/>
</dbReference>